<organism evidence="4 5">
    <name type="scientific">Flagellimonas meridianipacifica</name>
    <dbReference type="NCBI Taxonomy" id="1080225"/>
    <lineage>
        <taxon>Bacteria</taxon>
        <taxon>Pseudomonadati</taxon>
        <taxon>Bacteroidota</taxon>
        <taxon>Flavobacteriia</taxon>
        <taxon>Flavobacteriales</taxon>
        <taxon>Flavobacteriaceae</taxon>
        <taxon>Flagellimonas</taxon>
    </lineage>
</organism>
<evidence type="ECO:0000313" key="5">
    <source>
        <dbReference type="Proteomes" id="UP000237640"/>
    </source>
</evidence>
<evidence type="ECO:0000256" key="2">
    <source>
        <dbReference type="SAM" id="SignalP"/>
    </source>
</evidence>
<keyword evidence="5" id="KW-1185">Reference proteome</keyword>
<evidence type="ECO:0000313" key="4">
    <source>
        <dbReference type="EMBL" id="PRX56727.1"/>
    </source>
</evidence>
<dbReference type="Proteomes" id="UP000237640">
    <property type="component" value="Unassembled WGS sequence"/>
</dbReference>
<dbReference type="InterPro" id="IPR014044">
    <property type="entry name" value="CAP_dom"/>
</dbReference>
<name>A0A2T0MGL5_9FLAO</name>
<gene>
    <name evidence="4" type="ORF">CLV81_0724</name>
</gene>
<accession>A0A2T0MGL5</accession>
<evidence type="ECO:0000256" key="1">
    <source>
        <dbReference type="SAM" id="Coils"/>
    </source>
</evidence>
<feature type="chain" id="PRO_5015510732" evidence="2">
    <location>
        <begin position="26"/>
        <end position="170"/>
    </location>
</feature>
<keyword evidence="1" id="KW-0175">Coiled coil</keyword>
<dbReference type="CDD" id="cd05379">
    <property type="entry name" value="CAP_bacterial"/>
    <property type="match status" value="1"/>
</dbReference>
<feature type="domain" description="SCP" evidence="3">
    <location>
        <begin position="54"/>
        <end position="166"/>
    </location>
</feature>
<dbReference type="AlphaFoldDB" id="A0A2T0MGL5"/>
<proteinExistence type="predicted"/>
<dbReference type="EMBL" id="PVYX01000001">
    <property type="protein sequence ID" value="PRX56727.1"/>
    <property type="molecule type" value="Genomic_DNA"/>
</dbReference>
<dbReference type="PANTHER" id="PTHR31157">
    <property type="entry name" value="SCP DOMAIN-CONTAINING PROTEIN"/>
    <property type="match status" value="1"/>
</dbReference>
<dbReference type="OrthoDB" id="982527at2"/>
<feature type="coiled-coil region" evidence="1">
    <location>
        <begin position="32"/>
        <end position="59"/>
    </location>
</feature>
<dbReference type="Pfam" id="PF00188">
    <property type="entry name" value="CAP"/>
    <property type="match status" value="1"/>
</dbReference>
<sequence>MKKLSTAAITAVLAIILITCSKSSATSEQEIIANNQESISKAEVNASQLETELLDMINEHRASIGVDALKASSEVYPFAEDHNSYMIAQNKLSHDNFESRAAQITVRTDAIRIAENVARHYSSAQLALSGWLESSDHKGTLEGNYTHTALSVVLDKEGRPYFTQIFMLVE</sequence>
<keyword evidence="2" id="KW-0732">Signal</keyword>
<dbReference type="PANTHER" id="PTHR31157:SF1">
    <property type="entry name" value="SCP DOMAIN-CONTAINING PROTEIN"/>
    <property type="match status" value="1"/>
</dbReference>
<protein>
    <submittedName>
        <fullName evidence="4">Cysteine-rich secretory protein family protein</fullName>
    </submittedName>
</protein>
<comment type="caution">
    <text evidence="4">The sequence shown here is derived from an EMBL/GenBank/DDBJ whole genome shotgun (WGS) entry which is preliminary data.</text>
</comment>
<reference evidence="4 5" key="1">
    <citation type="submission" date="2018-03" db="EMBL/GenBank/DDBJ databases">
        <title>Genomic Encyclopedia of Archaeal and Bacterial Type Strains, Phase II (KMG-II): from individual species to whole genera.</title>
        <authorList>
            <person name="Goeker M."/>
        </authorList>
    </citation>
    <scope>NUCLEOTIDE SEQUENCE [LARGE SCALE GENOMIC DNA]</scope>
    <source>
        <strain evidence="4 5">DSM 25027</strain>
    </source>
</reference>
<dbReference type="SUPFAM" id="SSF55797">
    <property type="entry name" value="PR-1-like"/>
    <property type="match status" value="1"/>
</dbReference>
<evidence type="ECO:0000259" key="3">
    <source>
        <dbReference type="Pfam" id="PF00188"/>
    </source>
</evidence>
<dbReference type="Gene3D" id="3.40.33.10">
    <property type="entry name" value="CAP"/>
    <property type="match status" value="1"/>
</dbReference>
<feature type="signal peptide" evidence="2">
    <location>
        <begin position="1"/>
        <end position="25"/>
    </location>
</feature>
<dbReference type="RefSeq" id="WP_106143672.1">
    <property type="nucleotide sequence ID" value="NZ_PVYX01000001.1"/>
</dbReference>
<dbReference type="InterPro" id="IPR035940">
    <property type="entry name" value="CAP_sf"/>
</dbReference>